<dbReference type="GeneID" id="87756137"/>
<keyword evidence="4 8" id="KW-0067">ATP-binding</keyword>
<dbReference type="GO" id="GO:0006412">
    <property type="term" value="P:translation"/>
    <property type="evidence" value="ECO:0007669"/>
    <property type="project" value="UniProtKB-UniRule"/>
</dbReference>
<dbReference type="PANTHER" id="PTHR11895">
    <property type="entry name" value="TRANSAMIDASE"/>
    <property type="match status" value="1"/>
</dbReference>
<dbReference type="InterPro" id="IPR023631">
    <property type="entry name" value="Amidase_dom"/>
</dbReference>
<comment type="similarity">
    <text evidence="1 8">Belongs to the amidase family. GatA subfamily.</text>
</comment>
<evidence type="ECO:0000259" key="9">
    <source>
        <dbReference type="Pfam" id="PF01425"/>
    </source>
</evidence>
<evidence type="ECO:0000313" key="11">
    <source>
        <dbReference type="Proteomes" id="UP000199689"/>
    </source>
</evidence>
<gene>
    <name evidence="8" type="primary">gatA</name>
    <name evidence="10" type="ORF">SAMN02910343_01118</name>
</gene>
<reference evidence="10 11" key="1">
    <citation type="submission" date="2016-10" db="EMBL/GenBank/DDBJ databases">
        <authorList>
            <person name="de Groot N.N."/>
        </authorList>
    </citation>
    <scope>NUCLEOTIDE SEQUENCE [LARGE SCALE GENOMIC DNA]</scope>
    <source>
        <strain evidence="10 11">DSM 15230</strain>
    </source>
</reference>
<keyword evidence="10" id="KW-0808">Transferase</keyword>
<feature type="domain" description="Amidase" evidence="9">
    <location>
        <begin position="21"/>
        <end position="461"/>
    </location>
</feature>
<dbReference type="GO" id="GO:0005524">
    <property type="term" value="F:ATP binding"/>
    <property type="evidence" value="ECO:0007669"/>
    <property type="project" value="UniProtKB-KW"/>
</dbReference>
<dbReference type="PROSITE" id="PS00571">
    <property type="entry name" value="AMIDASES"/>
    <property type="match status" value="1"/>
</dbReference>
<keyword evidence="2 8" id="KW-0436">Ligase</keyword>
<dbReference type="RefSeq" id="WP_091364667.1">
    <property type="nucleotide sequence ID" value="NZ_FMXA01000013.1"/>
</dbReference>
<evidence type="ECO:0000256" key="5">
    <source>
        <dbReference type="ARBA" id="ARBA00022917"/>
    </source>
</evidence>
<proteinExistence type="inferred from homology"/>
<evidence type="ECO:0000256" key="2">
    <source>
        <dbReference type="ARBA" id="ARBA00022598"/>
    </source>
</evidence>
<dbReference type="GO" id="GO:0030956">
    <property type="term" value="C:glutamyl-tRNA(Gln) amidotransferase complex"/>
    <property type="evidence" value="ECO:0007669"/>
    <property type="project" value="InterPro"/>
</dbReference>
<evidence type="ECO:0000256" key="4">
    <source>
        <dbReference type="ARBA" id="ARBA00022840"/>
    </source>
</evidence>
<feature type="active site" description="Acyl-ester intermediate" evidence="8">
    <location>
        <position position="175"/>
    </location>
</feature>
<comment type="subunit">
    <text evidence="8">Heterotrimer of A, B and C subunits.</text>
</comment>
<comment type="function">
    <text evidence="6 8">Allows the formation of correctly charged Gln-tRNA(Gln) through the transamidation of misacylated Glu-tRNA(Gln) in organisms which lack glutaminyl-tRNA synthetase. The reaction takes place in the presence of glutamine and ATP through an activated gamma-phospho-Glu-tRNA(Gln).</text>
</comment>
<evidence type="ECO:0000256" key="3">
    <source>
        <dbReference type="ARBA" id="ARBA00022741"/>
    </source>
</evidence>
<keyword evidence="3 8" id="KW-0547">Nucleotide-binding</keyword>
<dbReference type="Pfam" id="PF01425">
    <property type="entry name" value="Amidase"/>
    <property type="match status" value="1"/>
</dbReference>
<evidence type="ECO:0000256" key="6">
    <source>
        <dbReference type="ARBA" id="ARBA00025295"/>
    </source>
</evidence>
<keyword evidence="5 8" id="KW-0648">Protein biosynthesis</keyword>
<dbReference type="InterPro" id="IPR000120">
    <property type="entry name" value="Amidase"/>
</dbReference>
<keyword evidence="11" id="KW-1185">Reference proteome</keyword>
<organism evidence="10 11">
    <name type="scientific">Allisonella histaminiformans</name>
    <dbReference type="NCBI Taxonomy" id="209880"/>
    <lineage>
        <taxon>Bacteria</taxon>
        <taxon>Bacillati</taxon>
        <taxon>Bacillota</taxon>
        <taxon>Negativicutes</taxon>
        <taxon>Veillonellales</taxon>
        <taxon>Veillonellaceae</taxon>
        <taxon>Allisonella</taxon>
    </lineage>
</organism>
<evidence type="ECO:0000256" key="7">
    <source>
        <dbReference type="ARBA" id="ARBA00047407"/>
    </source>
</evidence>
<sequence>MGYTIHELHEKLIQKEISSVELTRQFIAHRQQVEGDIHAFLSVNDEEALKQAAAVDAKIAAGEKIAALAGIPGAIKDNIVIRGQKCTAASRMLENWTSPYDAGVIERLEANDYVSVGKTNMDEFAMGSSTENSYFGPSMNPWNTEYVPGGSSGGSAAAVAAGEAVWALGSDTGGSIRQPASFCGLVGLKPTYGLVSRYGLIAFSSSLDQIGPITRDVTDAAIVLNAIAGHDERDSTSIPMEKADYTEALVNDVKGMKIGVPEEFFGKGIKPETREAIEKAIAFFKEAGAEIVPVSIPHIKSGVSVYYIIAPAEASSNLARYDGVSYGFRAPGDNIVDMYINTRTQGFGKEVKRRIMLGNYVLSAGYYDAYYKKALKVRRLLKEDFDRAYEQCDVLIAPSASGTAFKFGAFSDPLSLYMEDICTVPVNLAGLPSISIPAGFHNGLPLGMQIIGPALGEKKILRAAYTFEQNHPEFTKTAPKGEM</sequence>
<dbReference type="GO" id="GO:0050567">
    <property type="term" value="F:glutaminyl-tRNA synthase (glutamine-hydrolyzing) activity"/>
    <property type="evidence" value="ECO:0007669"/>
    <property type="project" value="UniProtKB-UniRule"/>
</dbReference>
<dbReference type="PANTHER" id="PTHR11895:SF151">
    <property type="entry name" value="GLUTAMYL-TRNA(GLN) AMIDOTRANSFERASE SUBUNIT A"/>
    <property type="match status" value="1"/>
</dbReference>
<comment type="catalytic activity">
    <reaction evidence="7 8">
        <text>L-glutamyl-tRNA(Gln) + L-glutamine + ATP + H2O = L-glutaminyl-tRNA(Gln) + L-glutamate + ADP + phosphate + H(+)</text>
        <dbReference type="Rhea" id="RHEA:17521"/>
        <dbReference type="Rhea" id="RHEA-COMP:9681"/>
        <dbReference type="Rhea" id="RHEA-COMP:9684"/>
        <dbReference type="ChEBI" id="CHEBI:15377"/>
        <dbReference type="ChEBI" id="CHEBI:15378"/>
        <dbReference type="ChEBI" id="CHEBI:29985"/>
        <dbReference type="ChEBI" id="CHEBI:30616"/>
        <dbReference type="ChEBI" id="CHEBI:43474"/>
        <dbReference type="ChEBI" id="CHEBI:58359"/>
        <dbReference type="ChEBI" id="CHEBI:78520"/>
        <dbReference type="ChEBI" id="CHEBI:78521"/>
        <dbReference type="ChEBI" id="CHEBI:456216"/>
        <dbReference type="EC" id="6.3.5.7"/>
    </reaction>
</comment>
<dbReference type="EC" id="6.3.5.7" evidence="8"/>
<protein>
    <recommendedName>
        <fullName evidence="8">Glutamyl-tRNA(Gln) amidotransferase subunit A</fullName>
        <shortName evidence="8">Glu-ADT subunit A</shortName>
        <ecNumber evidence="8">6.3.5.7</ecNumber>
    </recommendedName>
</protein>
<dbReference type="EMBL" id="FMXA01000013">
    <property type="protein sequence ID" value="SDA52907.1"/>
    <property type="molecule type" value="Genomic_DNA"/>
</dbReference>
<dbReference type="HAMAP" id="MF_00120">
    <property type="entry name" value="GatA"/>
    <property type="match status" value="1"/>
</dbReference>
<name>A0A1G5W5R3_9FIRM</name>
<feature type="active site" description="Charge relay system" evidence="8">
    <location>
        <position position="76"/>
    </location>
</feature>
<dbReference type="Gene3D" id="3.90.1300.10">
    <property type="entry name" value="Amidase signature (AS) domain"/>
    <property type="match status" value="1"/>
</dbReference>
<feature type="active site" description="Charge relay system" evidence="8">
    <location>
        <position position="151"/>
    </location>
</feature>
<dbReference type="InterPro" id="IPR020556">
    <property type="entry name" value="Amidase_CS"/>
</dbReference>
<dbReference type="STRING" id="209880.SAMN02910343_01118"/>
<dbReference type="GO" id="GO:0016740">
    <property type="term" value="F:transferase activity"/>
    <property type="evidence" value="ECO:0007669"/>
    <property type="project" value="UniProtKB-KW"/>
</dbReference>
<accession>A0A1G5W5R3</accession>
<evidence type="ECO:0000256" key="8">
    <source>
        <dbReference type="HAMAP-Rule" id="MF_00120"/>
    </source>
</evidence>
<evidence type="ECO:0000313" key="10">
    <source>
        <dbReference type="EMBL" id="SDA52907.1"/>
    </source>
</evidence>
<dbReference type="InterPro" id="IPR036928">
    <property type="entry name" value="AS_sf"/>
</dbReference>
<dbReference type="AlphaFoldDB" id="A0A1G5W5R3"/>
<dbReference type="InterPro" id="IPR004412">
    <property type="entry name" value="GatA"/>
</dbReference>
<evidence type="ECO:0000256" key="1">
    <source>
        <dbReference type="ARBA" id="ARBA00008069"/>
    </source>
</evidence>
<dbReference type="Proteomes" id="UP000199689">
    <property type="component" value="Unassembled WGS sequence"/>
</dbReference>
<dbReference type="OrthoDB" id="9811471at2"/>
<dbReference type="SUPFAM" id="SSF75304">
    <property type="entry name" value="Amidase signature (AS) enzymes"/>
    <property type="match status" value="1"/>
</dbReference>
<dbReference type="NCBIfam" id="TIGR00132">
    <property type="entry name" value="gatA"/>
    <property type="match status" value="1"/>
</dbReference>